<sequence>MKQSSSQSSLLRDTENPLIRNTTKSKFSPRMRYQPQFPNTIQLNTPRTQRSIPQVPSQQKLIASIYEPSDAEEIIIHEESKKQQEYELLLFINHFKDREDAKGSQDAFNAGVQQELLNIFENRDLDLIKPLHMDIEVVCLAIRSIGCILECTLNAIGDTDLNPTLYNSLINKLNHEAFFLYSRRLKINKQKIQCQSALAECVSSIRYLKKLELKQLII</sequence>
<feature type="compositionally biased region" description="Polar residues" evidence="1">
    <location>
        <begin position="1"/>
        <end position="11"/>
    </location>
</feature>
<gene>
    <name evidence="2" type="ORF">EZS28_042629</name>
</gene>
<evidence type="ECO:0000256" key="1">
    <source>
        <dbReference type="SAM" id="MobiDB-lite"/>
    </source>
</evidence>
<dbReference type="Proteomes" id="UP000324800">
    <property type="component" value="Unassembled WGS sequence"/>
</dbReference>
<protein>
    <submittedName>
        <fullName evidence="2">Uncharacterized protein</fullName>
    </submittedName>
</protein>
<dbReference type="AlphaFoldDB" id="A0A5J4TUA5"/>
<evidence type="ECO:0000313" key="3">
    <source>
        <dbReference type="Proteomes" id="UP000324800"/>
    </source>
</evidence>
<evidence type="ECO:0000313" key="2">
    <source>
        <dbReference type="EMBL" id="KAA6361844.1"/>
    </source>
</evidence>
<dbReference type="EMBL" id="SNRW01024990">
    <property type="protein sequence ID" value="KAA6361844.1"/>
    <property type="molecule type" value="Genomic_DNA"/>
</dbReference>
<reference evidence="2 3" key="1">
    <citation type="submission" date="2019-03" db="EMBL/GenBank/DDBJ databases">
        <title>Single cell metagenomics reveals metabolic interactions within the superorganism composed of flagellate Streblomastix strix and complex community of Bacteroidetes bacteria on its surface.</title>
        <authorList>
            <person name="Treitli S.C."/>
            <person name="Kolisko M."/>
            <person name="Husnik F."/>
            <person name="Keeling P."/>
            <person name="Hampl V."/>
        </authorList>
    </citation>
    <scope>NUCLEOTIDE SEQUENCE [LARGE SCALE GENOMIC DNA]</scope>
    <source>
        <strain evidence="2">ST1C</strain>
    </source>
</reference>
<feature type="region of interest" description="Disordered" evidence="1">
    <location>
        <begin position="1"/>
        <end position="32"/>
    </location>
</feature>
<name>A0A5J4TUA5_9EUKA</name>
<accession>A0A5J4TUA5</accession>
<organism evidence="2 3">
    <name type="scientific">Streblomastix strix</name>
    <dbReference type="NCBI Taxonomy" id="222440"/>
    <lineage>
        <taxon>Eukaryota</taxon>
        <taxon>Metamonada</taxon>
        <taxon>Preaxostyla</taxon>
        <taxon>Oxymonadida</taxon>
        <taxon>Streblomastigidae</taxon>
        <taxon>Streblomastix</taxon>
    </lineage>
</organism>
<comment type="caution">
    <text evidence="2">The sequence shown here is derived from an EMBL/GenBank/DDBJ whole genome shotgun (WGS) entry which is preliminary data.</text>
</comment>
<proteinExistence type="predicted"/>